<feature type="transmembrane region" description="Helical" evidence="1">
    <location>
        <begin position="116"/>
        <end position="138"/>
    </location>
</feature>
<dbReference type="AlphaFoldDB" id="A0A7V4E5I1"/>
<keyword evidence="1" id="KW-1133">Transmembrane helix</keyword>
<organism evidence="2">
    <name type="scientific">Thermus tengchongensis</name>
    <dbReference type="NCBI Taxonomy" id="1214928"/>
    <lineage>
        <taxon>Bacteria</taxon>
        <taxon>Thermotogati</taxon>
        <taxon>Deinococcota</taxon>
        <taxon>Deinococci</taxon>
        <taxon>Thermales</taxon>
        <taxon>Thermaceae</taxon>
        <taxon>Thermus</taxon>
    </lineage>
</organism>
<dbReference type="InterPro" id="IPR021530">
    <property type="entry name" value="AllH-like"/>
</dbReference>
<evidence type="ECO:0000256" key="1">
    <source>
        <dbReference type="SAM" id="Phobius"/>
    </source>
</evidence>
<dbReference type="EMBL" id="DTCX01000164">
    <property type="protein sequence ID" value="HGL49531.1"/>
    <property type="molecule type" value="Genomic_DNA"/>
</dbReference>
<proteinExistence type="predicted"/>
<gene>
    <name evidence="2" type="ORF">ENU54_02840</name>
</gene>
<keyword evidence="1" id="KW-0472">Membrane</keyword>
<protein>
    <submittedName>
        <fullName evidence="2">DUF2877 domain-containing protein</fullName>
    </submittedName>
</protein>
<reference evidence="2" key="1">
    <citation type="journal article" date="2020" name="mSystems">
        <title>Genome- and Community-Level Interaction Insights into Carbon Utilization and Element Cycling Functions of Hydrothermarchaeota in Hydrothermal Sediment.</title>
        <authorList>
            <person name="Zhou Z."/>
            <person name="Liu Y."/>
            <person name="Xu W."/>
            <person name="Pan J."/>
            <person name="Luo Z.H."/>
            <person name="Li M."/>
        </authorList>
    </citation>
    <scope>NUCLEOTIDE SEQUENCE [LARGE SCALE GENOMIC DNA]</scope>
    <source>
        <strain evidence="2">SpSt-679</strain>
    </source>
</reference>
<evidence type="ECO:0000313" key="2">
    <source>
        <dbReference type="EMBL" id="HGL49531.1"/>
    </source>
</evidence>
<accession>A0A7V4E5I1</accession>
<comment type="caution">
    <text evidence="2">The sequence shown here is derived from an EMBL/GenBank/DDBJ whole genome shotgun (WGS) entry which is preliminary data.</text>
</comment>
<name>A0A7V4E5I1_9DEIN</name>
<keyword evidence="1" id="KW-0812">Transmembrane</keyword>
<sequence>MLGAQRLARISRAIRARDGLGLLEAAGDLVGWGPGLTPLGDDFLGGVLFALNATKEPWVYEERPRLMAWAQDRTSKLSLTLLSDLSQGYGPEPLHHLALALFTRSLEEAKPKVQELLSLGHTTGVALLFGALLAWSALD</sequence>
<dbReference type="Pfam" id="PF11392">
    <property type="entry name" value="AllH"/>
    <property type="match status" value="1"/>
</dbReference>